<evidence type="ECO:0000256" key="1">
    <source>
        <dbReference type="SAM" id="Phobius"/>
    </source>
</evidence>
<name>A0A8H6FP97_9LECA</name>
<comment type="caution">
    <text evidence="2">The sequence shown here is derived from an EMBL/GenBank/DDBJ whole genome shotgun (WGS) entry which is preliminary data.</text>
</comment>
<keyword evidence="1" id="KW-1133">Transmembrane helix</keyword>
<protein>
    <submittedName>
        <fullName evidence="2">Uncharacterized protein</fullName>
    </submittedName>
</protein>
<sequence>MSSTTISLLADPTADRYSITRSPIALVGWPESATTSALTTSSAPNTDYPETAEPWEDIWAVLAVVVLGIAVSIILFIGYLFIRAKVRAIRDQRDRRLRAET</sequence>
<accession>A0A8H6FP97</accession>
<dbReference type="AlphaFoldDB" id="A0A8H6FP97"/>
<keyword evidence="1" id="KW-0472">Membrane</keyword>
<gene>
    <name evidence="2" type="ORF">HO173_009594</name>
</gene>
<evidence type="ECO:0000313" key="3">
    <source>
        <dbReference type="Proteomes" id="UP000578531"/>
    </source>
</evidence>
<dbReference type="EMBL" id="JACCJC010000050">
    <property type="protein sequence ID" value="KAF6232211.1"/>
    <property type="molecule type" value="Genomic_DNA"/>
</dbReference>
<keyword evidence="1" id="KW-0812">Transmembrane</keyword>
<organism evidence="2 3">
    <name type="scientific">Letharia columbiana</name>
    <dbReference type="NCBI Taxonomy" id="112416"/>
    <lineage>
        <taxon>Eukaryota</taxon>
        <taxon>Fungi</taxon>
        <taxon>Dikarya</taxon>
        <taxon>Ascomycota</taxon>
        <taxon>Pezizomycotina</taxon>
        <taxon>Lecanoromycetes</taxon>
        <taxon>OSLEUM clade</taxon>
        <taxon>Lecanoromycetidae</taxon>
        <taxon>Lecanorales</taxon>
        <taxon>Lecanorineae</taxon>
        <taxon>Parmeliaceae</taxon>
        <taxon>Letharia</taxon>
    </lineage>
</organism>
<dbReference type="RefSeq" id="XP_037161640.1">
    <property type="nucleotide sequence ID" value="XM_037311484.1"/>
</dbReference>
<proteinExistence type="predicted"/>
<keyword evidence="3" id="KW-1185">Reference proteome</keyword>
<evidence type="ECO:0000313" key="2">
    <source>
        <dbReference type="EMBL" id="KAF6232211.1"/>
    </source>
</evidence>
<dbReference type="Proteomes" id="UP000578531">
    <property type="component" value="Unassembled WGS sequence"/>
</dbReference>
<feature type="transmembrane region" description="Helical" evidence="1">
    <location>
        <begin position="58"/>
        <end position="82"/>
    </location>
</feature>
<dbReference type="GeneID" id="59291245"/>
<reference evidence="2 3" key="1">
    <citation type="journal article" date="2020" name="Genomics">
        <title>Complete, high-quality genomes from long-read metagenomic sequencing of two wolf lichen thalli reveals enigmatic genome architecture.</title>
        <authorList>
            <person name="McKenzie S.K."/>
            <person name="Walston R.F."/>
            <person name="Allen J.L."/>
        </authorList>
    </citation>
    <scope>NUCLEOTIDE SEQUENCE [LARGE SCALE GENOMIC DNA]</scope>
    <source>
        <strain evidence="2">WasteWater2</strain>
    </source>
</reference>